<accession>A0A6M6JK92</accession>
<dbReference type="KEGG" id="pbro:HOP40_13745"/>
<keyword evidence="2 7" id="KW-0285">Flavoprotein</keyword>
<evidence type="ECO:0000313" key="10">
    <source>
        <dbReference type="Proteomes" id="UP000505377"/>
    </source>
</evidence>
<evidence type="ECO:0000256" key="4">
    <source>
        <dbReference type="ARBA" id="ARBA00023002"/>
    </source>
</evidence>
<evidence type="ECO:0000256" key="1">
    <source>
        <dbReference type="ARBA" id="ARBA00001917"/>
    </source>
</evidence>
<keyword evidence="3 7" id="KW-0288">FMN</keyword>
<comment type="similarity">
    <text evidence="5">Belongs to the FMN-dependent alpha-hydroxy acid dehydrogenase family.</text>
</comment>
<dbReference type="InterPro" id="IPR012133">
    <property type="entry name" value="Alpha-hydoxy_acid_DH_FMN"/>
</dbReference>
<dbReference type="GO" id="GO:0016614">
    <property type="term" value="F:oxidoreductase activity, acting on CH-OH group of donors"/>
    <property type="evidence" value="ECO:0007669"/>
    <property type="project" value="UniProtKB-ARBA"/>
</dbReference>
<evidence type="ECO:0000256" key="5">
    <source>
        <dbReference type="ARBA" id="ARBA00024042"/>
    </source>
</evidence>
<evidence type="ECO:0000256" key="2">
    <source>
        <dbReference type="ARBA" id="ARBA00022630"/>
    </source>
</evidence>
<dbReference type="InterPro" id="IPR000262">
    <property type="entry name" value="FMN-dep_DH"/>
</dbReference>
<dbReference type="CDD" id="cd02809">
    <property type="entry name" value="alpha_hydroxyacid_oxid_FMN"/>
    <property type="match status" value="1"/>
</dbReference>
<dbReference type="PANTHER" id="PTHR10578:SF107">
    <property type="entry name" value="2-HYDROXYACID OXIDASE 1"/>
    <property type="match status" value="1"/>
</dbReference>
<feature type="binding site" evidence="7">
    <location>
        <position position="298"/>
    </location>
    <ligand>
        <name>FMN</name>
        <dbReference type="ChEBI" id="CHEBI:58210"/>
    </ligand>
</feature>
<feature type="binding site" evidence="7">
    <location>
        <begin position="354"/>
        <end position="355"/>
    </location>
    <ligand>
        <name>FMN</name>
        <dbReference type="ChEBI" id="CHEBI:58210"/>
    </ligand>
</feature>
<evidence type="ECO:0000259" key="8">
    <source>
        <dbReference type="PROSITE" id="PS51349"/>
    </source>
</evidence>
<feature type="binding site" evidence="7">
    <location>
        <position position="195"/>
    </location>
    <ligand>
        <name>glyoxylate</name>
        <dbReference type="ChEBI" id="CHEBI:36655"/>
    </ligand>
</feature>
<dbReference type="Proteomes" id="UP000505377">
    <property type="component" value="Chromosome"/>
</dbReference>
<feature type="binding site" evidence="7">
    <location>
        <position position="160"/>
    </location>
    <ligand>
        <name>glyoxylate</name>
        <dbReference type="ChEBI" id="CHEBI:36655"/>
    </ligand>
</feature>
<feature type="binding site" evidence="7">
    <location>
        <position position="300"/>
    </location>
    <ligand>
        <name>glyoxylate</name>
        <dbReference type="ChEBI" id="CHEBI:36655"/>
    </ligand>
</feature>
<evidence type="ECO:0000256" key="3">
    <source>
        <dbReference type="ARBA" id="ARBA00022643"/>
    </source>
</evidence>
<gene>
    <name evidence="9" type="ORF">HOP40_13745</name>
</gene>
<dbReference type="AlphaFoldDB" id="A0A6M6JK92"/>
<keyword evidence="4" id="KW-0560">Oxidoreductase</keyword>
<dbReference type="PANTHER" id="PTHR10578">
    <property type="entry name" value="S -2-HYDROXY-ACID OXIDASE-RELATED"/>
    <property type="match status" value="1"/>
</dbReference>
<evidence type="ECO:0000313" key="9">
    <source>
        <dbReference type="EMBL" id="QJY46751.1"/>
    </source>
</evidence>
<dbReference type="EMBL" id="CP053564">
    <property type="protein sequence ID" value="QJY46751.1"/>
    <property type="molecule type" value="Genomic_DNA"/>
</dbReference>
<feature type="binding site" evidence="7">
    <location>
        <position position="276"/>
    </location>
    <ligand>
        <name>FMN</name>
        <dbReference type="ChEBI" id="CHEBI:58210"/>
    </ligand>
</feature>
<feature type="domain" description="FMN hydroxy acid dehydrogenase" evidence="8">
    <location>
        <begin position="28"/>
        <end position="405"/>
    </location>
</feature>
<feature type="binding site" evidence="7">
    <location>
        <begin position="107"/>
        <end position="109"/>
    </location>
    <ligand>
        <name>FMN</name>
        <dbReference type="ChEBI" id="CHEBI:58210"/>
    </ligand>
</feature>
<name>A0A6M6JK92_9PSEU</name>
<protein>
    <submittedName>
        <fullName evidence="9">Alpha-hydroxy-acid oxidizing protein</fullName>
    </submittedName>
</protein>
<feature type="binding site" evidence="7">
    <location>
        <position position="303"/>
    </location>
    <ligand>
        <name>glyoxylate</name>
        <dbReference type="ChEBI" id="CHEBI:36655"/>
    </ligand>
</feature>
<dbReference type="PIRSF" id="PIRSF000138">
    <property type="entry name" value="Al-hdrx_acd_dh"/>
    <property type="match status" value="1"/>
</dbReference>
<dbReference type="Pfam" id="PF01070">
    <property type="entry name" value="FMN_dh"/>
    <property type="match status" value="1"/>
</dbReference>
<reference evidence="9 10" key="1">
    <citation type="submission" date="2020-05" db="EMBL/GenBank/DDBJ databases">
        <authorList>
            <person name="Mo P."/>
        </authorList>
    </citation>
    <scope>NUCLEOTIDE SEQUENCE [LARGE SCALE GENOMIC DNA]</scope>
    <source>
        <strain evidence="9 10">Gen01</strain>
    </source>
</reference>
<feature type="binding site" evidence="7">
    <location>
        <position position="136"/>
    </location>
    <ligand>
        <name>FMN</name>
        <dbReference type="ChEBI" id="CHEBI:58210"/>
    </ligand>
</feature>
<dbReference type="GO" id="GO:0010181">
    <property type="term" value="F:FMN binding"/>
    <property type="evidence" value="ECO:0007669"/>
    <property type="project" value="InterPro"/>
</dbReference>
<dbReference type="PROSITE" id="PS00557">
    <property type="entry name" value="FMN_HYDROXY_ACID_DH_1"/>
    <property type="match status" value="1"/>
</dbReference>
<dbReference type="Gene3D" id="3.20.20.70">
    <property type="entry name" value="Aldolase class I"/>
    <property type="match status" value="1"/>
</dbReference>
<feature type="binding site" evidence="7">
    <location>
        <position position="54"/>
    </location>
    <ligand>
        <name>glyoxylate</name>
        <dbReference type="ChEBI" id="CHEBI:36655"/>
    </ligand>
</feature>
<dbReference type="InterPro" id="IPR008259">
    <property type="entry name" value="FMN_hydac_DH_AS"/>
</dbReference>
<dbReference type="InterPro" id="IPR037396">
    <property type="entry name" value="FMN_HAD"/>
</dbReference>
<proteinExistence type="inferred from homology"/>
<dbReference type="InterPro" id="IPR013785">
    <property type="entry name" value="Aldolase_TIM"/>
</dbReference>
<keyword evidence="10" id="KW-1185">Reference proteome</keyword>
<feature type="binding site" evidence="7">
    <location>
        <position position="186"/>
    </location>
    <ligand>
        <name>FMN</name>
        <dbReference type="ChEBI" id="CHEBI:58210"/>
    </ligand>
</feature>
<organism evidence="9 10">
    <name type="scientific">Pseudonocardia broussonetiae</name>
    <dbReference type="NCBI Taxonomy" id="2736640"/>
    <lineage>
        <taxon>Bacteria</taxon>
        <taxon>Bacillati</taxon>
        <taxon>Actinomycetota</taxon>
        <taxon>Actinomycetes</taxon>
        <taxon>Pseudonocardiales</taxon>
        <taxon>Pseudonocardiaceae</taxon>
        <taxon>Pseudonocardia</taxon>
    </lineage>
</organism>
<dbReference type="RefSeq" id="WP_172158415.1">
    <property type="nucleotide sequence ID" value="NZ_CP053564.1"/>
</dbReference>
<dbReference type="SUPFAM" id="SSF51395">
    <property type="entry name" value="FMN-linked oxidoreductases"/>
    <property type="match status" value="1"/>
</dbReference>
<feature type="active site" description="Proton acceptor" evidence="6">
    <location>
        <position position="300"/>
    </location>
</feature>
<dbReference type="FunFam" id="3.20.20.70:FF:000029">
    <property type="entry name" value="L-lactate dehydrogenase"/>
    <property type="match status" value="1"/>
</dbReference>
<dbReference type="PROSITE" id="PS51349">
    <property type="entry name" value="FMN_HYDROXY_ACID_DH_2"/>
    <property type="match status" value="1"/>
</dbReference>
<feature type="binding site" evidence="7">
    <location>
        <position position="158"/>
    </location>
    <ligand>
        <name>FMN</name>
        <dbReference type="ChEBI" id="CHEBI:58210"/>
    </ligand>
</feature>
<evidence type="ECO:0000256" key="6">
    <source>
        <dbReference type="PIRSR" id="PIRSR000138-1"/>
    </source>
</evidence>
<evidence type="ECO:0000256" key="7">
    <source>
        <dbReference type="PIRSR" id="PIRSR000138-2"/>
    </source>
</evidence>
<comment type="cofactor">
    <cofactor evidence="1">
        <name>FMN</name>
        <dbReference type="ChEBI" id="CHEBI:58210"/>
    </cofactor>
</comment>
<sequence length="406" mass="44078">MVQRRLPRPSELAPLLRPAPFIRDATERRLSRAASIADLRRIARRRTPRAVFDYTDGAADGELSLKRARDAFDRVEFSPTVLRDVSEVDTGRDVLGQRSTLPFAFGPTGFTRMMNHEGERAVAAVAQEVGIPYALSTMGTTTIEDVAAAAPGARKWFQLYLWRDRSVAKDLVQRAADAGYDTLMLTVDTPVGGARLRDVHNGLTIPPALSLKTFVDGALHPNWWANLLTTEPLAFASLESTDGTVADLINRVFDPALTMDDVDWLRGTWPGKLVIKGIQSVDDARRVVDAGADAVLLSNHGGRQLDRAPVPLELVPPVVDAVGDRAEVWVDTGITHGADIVAAIAFGARTALIGRAYLYGLMAGGQQGVRKAVEILAGEIVRTMQLLGVNSVDELRPSHVRLRSNG</sequence>